<proteinExistence type="predicted"/>
<reference evidence="2" key="2">
    <citation type="submission" date="2019-06" db="EMBL/GenBank/DDBJ databases">
        <title>AzeR, a transcriptional regulator that responds to azelaic acid in Pseudomonas nitroreducens.</title>
        <authorList>
            <person name="Bez C."/>
            <person name="Javvadi S.G."/>
            <person name="Bertani I."/>
            <person name="Devescovi G."/>
            <person name="Studholme D.J."/>
            <person name="Geller A."/>
            <person name="Levy A."/>
            <person name="Venturi V."/>
        </authorList>
    </citation>
    <scope>NUCLEOTIDE SEQUENCE [LARGE SCALE GENOMIC DNA]</scope>
    <source>
        <strain evidence="2">DSM 9128</strain>
    </source>
</reference>
<protein>
    <submittedName>
        <fullName evidence="1">Uncharacterized protein</fullName>
    </submittedName>
</protein>
<name>A0A5R8ZS70_PSENT</name>
<dbReference type="InterPro" id="IPR012337">
    <property type="entry name" value="RNaseH-like_sf"/>
</dbReference>
<reference evidence="1 2" key="1">
    <citation type="submission" date="2019-05" db="EMBL/GenBank/DDBJ databases">
        <authorList>
            <person name="Moore K."/>
            <person name="O'Neill P."/>
            <person name="Farbos A."/>
            <person name="Studholme D.J."/>
        </authorList>
    </citation>
    <scope>NUCLEOTIDE SEQUENCE [LARGE SCALE GENOMIC DNA]</scope>
    <source>
        <strain evidence="1 2">DSM 9128</strain>
    </source>
</reference>
<evidence type="ECO:0000313" key="1">
    <source>
        <dbReference type="EMBL" id="TLP68221.1"/>
    </source>
</evidence>
<gene>
    <name evidence="1" type="ORF">FEA48_30680</name>
</gene>
<evidence type="ECO:0000313" key="2">
    <source>
        <dbReference type="Proteomes" id="UP000307510"/>
    </source>
</evidence>
<accession>A0A5R8ZS70</accession>
<dbReference type="InterPro" id="IPR036397">
    <property type="entry name" value="RNaseH_sf"/>
</dbReference>
<dbReference type="Proteomes" id="UP000307510">
    <property type="component" value="Unassembled WGS sequence"/>
</dbReference>
<comment type="caution">
    <text evidence="1">The sequence shown here is derived from an EMBL/GenBank/DDBJ whole genome shotgun (WGS) entry which is preliminary data.</text>
</comment>
<sequence>MIVGIDPGLSGCIVLLGPNNTYIGHLHMPTMKLGSKNRVNGAAVAAFLREQPLQHAYLEQVGAMPGGGERKMGAASAFSFGHGAGVVEGLLQGLGIPYTLVPPPTWKKRAALQGQDKDAPRCRAIQLYPGVRDLDLKGKGQALADAMLIARYGAEVVGG</sequence>
<dbReference type="PANTHER" id="PTHR36015">
    <property type="entry name" value="HOLLIDAY JUNCTION RESOLVASE MOC1, CHLOROPLASTIC-RELATED"/>
    <property type="match status" value="1"/>
</dbReference>
<organism evidence="1 2">
    <name type="scientific">Pseudomonas nitroreducens</name>
    <dbReference type="NCBI Taxonomy" id="46680"/>
    <lineage>
        <taxon>Bacteria</taxon>
        <taxon>Pseudomonadati</taxon>
        <taxon>Pseudomonadota</taxon>
        <taxon>Gammaproteobacteria</taxon>
        <taxon>Pseudomonadales</taxon>
        <taxon>Pseudomonadaceae</taxon>
        <taxon>Pseudomonas</taxon>
    </lineage>
</organism>
<dbReference type="SUPFAM" id="SSF53098">
    <property type="entry name" value="Ribonuclease H-like"/>
    <property type="match status" value="1"/>
</dbReference>
<dbReference type="AlphaFoldDB" id="A0A5R8ZS70"/>
<dbReference type="Gene3D" id="3.30.420.10">
    <property type="entry name" value="Ribonuclease H-like superfamily/Ribonuclease H"/>
    <property type="match status" value="1"/>
</dbReference>
<dbReference type="PANTHER" id="PTHR36015:SF6">
    <property type="entry name" value="HOLLIDAY JUNCTION RESOLVASE MOC1, CHLOROPLASTIC-RELATED"/>
    <property type="match status" value="1"/>
</dbReference>
<dbReference type="GO" id="GO:0008821">
    <property type="term" value="F:crossover junction DNA endonuclease activity"/>
    <property type="evidence" value="ECO:0007669"/>
    <property type="project" value="InterPro"/>
</dbReference>
<dbReference type="InterPro" id="IPR045290">
    <property type="entry name" value="MOC1-like"/>
</dbReference>
<dbReference type="CDD" id="cd22992">
    <property type="entry name" value="MOC1"/>
    <property type="match status" value="1"/>
</dbReference>
<dbReference type="EMBL" id="VASG01000014">
    <property type="protein sequence ID" value="TLP68221.1"/>
    <property type="molecule type" value="Genomic_DNA"/>
</dbReference>
<dbReference type="RefSeq" id="WP_138217160.1">
    <property type="nucleotide sequence ID" value="NZ_VASG01000014.1"/>
</dbReference>
<dbReference type="GO" id="GO:0003676">
    <property type="term" value="F:nucleic acid binding"/>
    <property type="evidence" value="ECO:0007669"/>
    <property type="project" value="InterPro"/>
</dbReference>